<reference evidence="2" key="1">
    <citation type="submission" date="2016-11" db="UniProtKB">
        <authorList>
            <consortium name="WormBaseParasite"/>
        </authorList>
    </citation>
    <scope>IDENTIFICATION</scope>
</reference>
<dbReference type="Proteomes" id="UP000095283">
    <property type="component" value="Unplaced"/>
</dbReference>
<protein>
    <submittedName>
        <fullName evidence="2">Uncharacterized protein</fullName>
    </submittedName>
</protein>
<evidence type="ECO:0000313" key="1">
    <source>
        <dbReference type="Proteomes" id="UP000095283"/>
    </source>
</evidence>
<dbReference type="WBParaSite" id="Hba_09141">
    <property type="protein sequence ID" value="Hba_09141"/>
    <property type="gene ID" value="Hba_09141"/>
</dbReference>
<keyword evidence="1" id="KW-1185">Reference proteome</keyword>
<organism evidence="1 2">
    <name type="scientific">Heterorhabditis bacteriophora</name>
    <name type="common">Entomopathogenic nematode worm</name>
    <dbReference type="NCBI Taxonomy" id="37862"/>
    <lineage>
        <taxon>Eukaryota</taxon>
        <taxon>Metazoa</taxon>
        <taxon>Ecdysozoa</taxon>
        <taxon>Nematoda</taxon>
        <taxon>Chromadorea</taxon>
        <taxon>Rhabditida</taxon>
        <taxon>Rhabditina</taxon>
        <taxon>Rhabditomorpha</taxon>
        <taxon>Strongyloidea</taxon>
        <taxon>Heterorhabditidae</taxon>
        <taxon>Heterorhabditis</taxon>
    </lineage>
</organism>
<evidence type="ECO:0000313" key="2">
    <source>
        <dbReference type="WBParaSite" id="Hba_09141"/>
    </source>
</evidence>
<accession>A0A1I7WVG4</accession>
<dbReference type="AlphaFoldDB" id="A0A1I7WVG4"/>
<proteinExistence type="predicted"/>
<sequence length="108" mass="12727">MFGKVIVARREISHLQDMRSGIVMEKIWFYSIDQCWTQTLQFLVYFVDFVGLRFRCGLARIQEVVIDNSTCRAPNNAHDLLSMQLRFGEVFWDFASVHPPHRTSRFVV</sequence>
<name>A0A1I7WVG4_HETBA</name>